<feature type="transmembrane region" description="Helical" evidence="2">
    <location>
        <begin position="36"/>
        <end position="58"/>
    </location>
</feature>
<reference evidence="3" key="1">
    <citation type="submission" date="2018-11" db="EMBL/GenBank/DDBJ databases">
        <authorList>
            <consortium name="Pathogen Informatics"/>
        </authorList>
    </citation>
    <scope>NUCLEOTIDE SEQUENCE</scope>
</reference>
<comment type="caution">
    <text evidence="3">The sequence shown here is derived from an EMBL/GenBank/DDBJ whole genome shotgun (WGS) entry which is preliminary data.</text>
</comment>
<keyword evidence="2" id="KW-0472">Membrane</keyword>
<dbReference type="AlphaFoldDB" id="A0A3S5AAD5"/>
<evidence type="ECO:0000313" key="4">
    <source>
        <dbReference type="Proteomes" id="UP000784294"/>
    </source>
</evidence>
<evidence type="ECO:0000256" key="2">
    <source>
        <dbReference type="SAM" id="Phobius"/>
    </source>
</evidence>
<name>A0A3S5AAD5_9PLAT</name>
<evidence type="ECO:0000256" key="1">
    <source>
        <dbReference type="SAM" id="MobiDB-lite"/>
    </source>
</evidence>
<sequence length="599" mass="67077">MGWETFNPDSPPGDSDQCTAEFSRNIVFEISLTIGYFWITLIIMCCLYLGIYRVALNLQKRSDAKRRKMASLVSMAGQTISKIGVSLTQNIGEVHILSHSECELMNNQQAQHAKQKGNKCFYNNSKPSVAPPSSGFDSDDKDFESNHPCEDYYDMEAVKKKMQNNSAGIFHRPGWQNERNRPLQYPTNQAESQNQNTQQLQNVHNSHDKNYQAWPARLVGQDNQCCLGIADHLETELFHLTKSENDFYSRAELPLHSAYLVPPSRCPISQTLESVESFRLRPRETASVAAGCNFSDTSSLDTGPIDSGSVRYFSLPDSLCGIVSPFLADETRRKGSTAESSFEYDESYLVGQVFPPISPSLHLTSSESDHDELEKKFIWKQVFSELGRVEMDSCTETFSAKLESIKTEITAVDHLTGGKNSCMERCGLVLRLEDQPIKIETPDQLDHSGPIANDSDYLTASAPSSGASPQLAGHKSSIDDICHIGTARSERKVLPQFPLKPCNVQYAQQLDNSGAMATHMEVTEINSKEIDNCEVFQGISPPSPVWKSREERELRAKLFQERMRQTLMQKQSNVLSISTKTSCKERTVVNESQTYSSPQ</sequence>
<gene>
    <name evidence="3" type="ORF">PXEA_LOCUS17527</name>
</gene>
<keyword evidence="2" id="KW-1133">Transmembrane helix</keyword>
<accession>A0A3S5AAD5</accession>
<dbReference type="Gene3D" id="1.20.1070.10">
    <property type="entry name" value="Rhodopsin 7-helix transmembrane proteins"/>
    <property type="match status" value="1"/>
</dbReference>
<evidence type="ECO:0000313" key="3">
    <source>
        <dbReference type="EMBL" id="VEL24087.1"/>
    </source>
</evidence>
<dbReference type="OrthoDB" id="10071887at2759"/>
<protein>
    <submittedName>
        <fullName evidence="3">Uncharacterized protein</fullName>
    </submittedName>
</protein>
<keyword evidence="4" id="KW-1185">Reference proteome</keyword>
<feature type="compositionally biased region" description="Polar residues" evidence="1">
    <location>
        <begin position="456"/>
        <end position="468"/>
    </location>
</feature>
<proteinExistence type="predicted"/>
<feature type="region of interest" description="Disordered" evidence="1">
    <location>
        <begin position="440"/>
        <end position="473"/>
    </location>
</feature>
<feature type="non-terminal residue" evidence="3">
    <location>
        <position position="599"/>
    </location>
</feature>
<dbReference type="Proteomes" id="UP000784294">
    <property type="component" value="Unassembled WGS sequence"/>
</dbReference>
<keyword evidence="2" id="KW-0812">Transmembrane</keyword>
<dbReference type="EMBL" id="CAAALY010065800">
    <property type="protein sequence ID" value="VEL24087.1"/>
    <property type="molecule type" value="Genomic_DNA"/>
</dbReference>
<organism evidence="3 4">
    <name type="scientific">Protopolystoma xenopodis</name>
    <dbReference type="NCBI Taxonomy" id="117903"/>
    <lineage>
        <taxon>Eukaryota</taxon>
        <taxon>Metazoa</taxon>
        <taxon>Spiralia</taxon>
        <taxon>Lophotrochozoa</taxon>
        <taxon>Platyhelminthes</taxon>
        <taxon>Monogenea</taxon>
        <taxon>Polyopisthocotylea</taxon>
        <taxon>Polystomatidea</taxon>
        <taxon>Polystomatidae</taxon>
        <taxon>Protopolystoma</taxon>
    </lineage>
</organism>